<keyword evidence="4" id="KW-1003">Cell membrane</keyword>
<dbReference type="CDD" id="cd06550">
    <property type="entry name" value="TM_ABC_iron-siderophores_like"/>
    <property type="match status" value="1"/>
</dbReference>
<feature type="transmembrane region" description="Helical" evidence="9">
    <location>
        <begin position="120"/>
        <end position="141"/>
    </location>
</feature>
<dbReference type="EMBL" id="JADBDZ010000001">
    <property type="protein sequence ID" value="MBE1532648.1"/>
    <property type="molecule type" value="Genomic_DNA"/>
</dbReference>
<dbReference type="InterPro" id="IPR000522">
    <property type="entry name" value="ABC_transptr_permease_BtuC"/>
</dbReference>
<protein>
    <submittedName>
        <fullName evidence="10">Iron complex transport system permease protein</fullName>
    </submittedName>
</protein>
<feature type="transmembrane region" description="Helical" evidence="9">
    <location>
        <begin position="226"/>
        <end position="245"/>
    </location>
</feature>
<organism evidence="10 11">
    <name type="scientific">Actinomadura algeriensis</name>
    <dbReference type="NCBI Taxonomy" id="1679523"/>
    <lineage>
        <taxon>Bacteria</taxon>
        <taxon>Bacillati</taxon>
        <taxon>Actinomycetota</taxon>
        <taxon>Actinomycetes</taxon>
        <taxon>Streptosporangiales</taxon>
        <taxon>Thermomonosporaceae</taxon>
        <taxon>Actinomadura</taxon>
    </lineage>
</organism>
<name>A0ABR9JQ90_9ACTN</name>
<dbReference type="SUPFAM" id="SSF81345">
    <property type="entry name" value="ABC transporter involved in vitamin B12 uptake, BtuC"/>
    <property type="match status" value="1"/>
</dbReference>
<evidence type="ECO:0000313" key="10">
    <source>
        <dbReference type="EMBL" id="MBE1532648.1"/>
    </source>
</evidence>
<evidence type="ECO:0000256" key="6">
    <source>
        <dbReference type="ARBA" id="ARBA00022989"/>
    </source>
</evidence>
<keyword evidence="6 9" id="KW-1133">Transmembrane helix</keyword>
<reference evidence="10 11" key="1">
    <citation type="submission" date="2020-10" db="EMBL/GenBank/DDBJ databases">
        <title>Sequencing the genomes of 1000 actinobacteria strains.</title>
        <authorList>
            <person name="Klenk H.-P."/>
        </authorList>
    </citation>
    <scope>NUCLEOTIDE SEQUENCE [LARGE SCALE GENOMIC DNA]</scope>
    <source>
        <strain evidence="10 11">DSM 46744</strain>
    </source>
</reference>
<dbReference type="InterPro" id="IPR037294">
    <property type="entry name" value="ABC_BtuC-like"/>
</dbReference>
<keyword evidence="5 9" id="KW-0812">Transmembrane</keyword>
<feature type="compositionally biased region" description="Polar residues" evidence="8">
    <location>
        <begin position="1"/>
        <end position="10"/>
    </location>
</feature>
<comment type="similarity">
    <text evidence="2">Belongs to the binding-protein-dependent transport system permease family. FecCD subfamily.</text>
</comment>
<comment type="caution">
    <text evidence="10">The sequence shown here is derived from an EMBL/GenBank/DDBJ whole genome shotgun (WGS) entry which is preliminary data.</text>
</comment>
<evidence type="ECO:0000256" key="9">
    <source>
        <dbReference type="SAM" id="Phobius"/>
    </source>
</evidence>
<keyword evidence="3" id="KW-0813">Transport</keyword>
<feature type="transmembrane region" description="Helical" evidence="9">
    <location>
        <begin position="178"/>
        <end position="197"/>
    </location>
</feature>
<dbReference type="Pfam" id="PF01032">
    <property type="entry name" value="FecCD"/>
    <property type="match status" value="1"/>
</dbReference>
<evidence type="ECO:0000256" key="8">
    <source>
        <dbReference type="SAM" id="MobiDB-lite"/>
    </source>
</evidence>
<evidence type="ECO:0000256" key="2">
    <source>
        <dbReference type="ARBA" id="ARBA00007935"/>
    </source>
</evidence>
<evidence type="ECO:0000256" key="5">
    <source>
        <dbReference type="ARBA" id="ARBA00022692"/>
    </source>
</evidence>
<dbReference type="PANTHER" id="PTHR30472">
    <property type="entry name" value="FERRIC ENTEROBACTIN TRANSPORT SYSTEM PERMEASE PROTEIN"/>
    <property type="match status" value="1"/>
</dbReference>
<proteinExistence type="inferred from homology"/>
<evidence type="ECO:0000256" key="3">
    <source>
        <dbReference type="ARBA" id="ARBA00022448"/>
    </source>
</evidence>
<feature type="transmembrane region" description="Helical" evidence="9">
    <location>
        <begin position="35"/>
        <end position="56"/>
    </location>
</feature>
<feature type="transmembrane region" description="Helical" evidence="9">
    <location>
        <begin position="338"/>
        <end position="355"/>
    </location>
</feature>
<keyword evidence="7 9" id="KW-0472">Membrane</keyword>
<feature type="region of interest" description="Disordered" evidence="8">
    <location>
        <begin position="1"/>
        <end position="28"/>
    </location>
</feature>
<dbReference type="Gene3D" id="1.10.3470.10">
    <property type="entry name" value="ABC transporter involved in vitamin B12 uptake, BtuC"/>
    <property type="match status" value="1"/>
</dbReference>
<comment type="subcellular location">
    <subcellularLocation>
        <location evidence="1">Cell membrane</location>
        <topology evidence="1">Multi-pass membrane protein</topology>
    </subcellularLocation>
</comment>
<feature type="transmembrane region" description="Helical" evidence="9">
    <location>
        <begin position="266"/>
        <end position="288"/>
    </location>
</feature>
<dbReference type="RefSeq" id="WP_192759311.1">
    <property type="nucleotide sequence ID" value="NZ_JADBDZ010000001.1"/>
</dbReference>
<sequence length="362" mass="36724">MDAANASSLADATVPARPRTSPPPARKIARGPARLGAGLVLTAAAVLAAAWASLLIGPGDVPAGAAWNAIFDYDPAVKAQLIAQEVRIPRTVAGLLAGAALGLAGAIMQGVARNPLADPGLLGVNAGAAVAVVVAIGLFGLTSPAQYIWFGFLGALGAAVLVYTVAARGRGGATPVKLALAGAATAALLGSITRAILLTQRETYEQFRFWEVGSLAGRDGEVLRQALPFIVAGVVLALCLGPRLNALSLGDDVARGLGQRVGLARAGAAAVVVLLCGSATVVAGPLIFVGLVVPHVARLIVGPDHRWLLPYSALLAPVLLLVSDIIGRVVAWPGEVQVGIVTGALGSIPFIWLVRRRETAEL</sequence>
<feature type="transmembrane region" description="Helical" evidence="9">
    <location>
        <begin position="88"/>
        <end position="108"/>
    </location>
</feature>
<evidence type="ECO:0000256" key="1">
    <source>
        <dbReference type="ARBA" id="ARBA00004651"/>
    </source>
</evidence>
<evidence type="ECO:0000256" key="4">
    <source>
        <dbReference type="ARBA" id="ARBA00022475"/>
    </source>
</evidence>
<gene>
    <name evidence="10" type="ORF">H4W34_002481</name>
</gene>
<feature type="transmembrane region" description="Helical" evidence="9">
    <location>
        <begin position="308"/>
        <end position="326"/>
    </location>
</feature>
<feature type="transmembrane region" description="Helical" evidence="9">
    <location>
        <begin position="147"/>
        <end position="166"/>
    </location>
</feature>
<dbReference type="Proteomes" id="UP000627838">
    <property type="component" value="Unassembled WGS sequence"/>
</dbReference>
<accession>A0ABR9JQ90</accession>
<keyword evidence="11" id="KW-1185">Reference proteome</keyword>
<dbReference type="PANTHER" id="PTHR30472:SF1">
    <property type="entry name" value="FE(3+) DICITRATE TRANSPORT SYSTEM PERMEASE PROTEIN FECC-RELATED"/>
    <property type="match status" value="1"/>
</dbReference>
<evidence type="ECO:0000313" key="11">
    <source>
        <dbReference type="Proteomes" id="UP000627838"/>
    </source>
</evidence>
<evidence type="ECO:0000256" key="7">
    <source>
        <dbReference type="ARBA" id="ARBA00023136"/>
    </source>
</evidence>